<dbReference type="PROSITE" id="PS50893">
    <property type="entry name" value="ABC_TRANSPORTER_2"/>
    <property type="match status" value="1"/>
</dbReference>
<keyword evidence="4" id="KW-1278">Translocase</keyword>
<dbReference type="PROSITE" id="PS00211">
    <property type="entry name" value="ABC_TRANSPORTER_1"/>
    <property type="match status" value="1"/>
</dbReference>
<organism evidence="6">
    <name type="scientific">uncultured Acidimicrobiales bacterium</name>
    <dbReference type="NCBI Taxonomy" id="310071"/>
    <lineage>
        <taxon>Bacteria</taxon>
        <taxon>Bacillati</taxon>
        <taxon>Actinomycetota</taxon>
        <taxon>Acidimicrobiia</taxon>
        <taxon>Acidimicrobiales</taxon>
        <taxon>environmental samples</taxon>
    </lineage>
</organism>
<keyword evidence="2" id="KW-0547">Nucleotide-binding</keyword>
<dbReference type="InterPro" id="IPR017871">
    <property type="entry name" value="ABC_transporter-like_CS"/>
</dbReference>
<dbReference type="EMBL" id="CADCTB010000172">
    <property type="protein sequence ID" value="CAA9261761.1"/>
    <property type="molecule type" value="Genomic_DNA"/>
</dbReference>
<protein>
    <submittedName>
        <fullName evidence="6">YbbL ABC transporter ATP-binding protein</fullName>
    </submittedName>
</protein>
<keyword evidence="1" id="KW-0813">Transport</keyword>
<sequence>MGDRFEYRNVRVDGDSAPIIESFSARIPADGLTAMVGPSGAGKTTLLRLLNRLDDPDAGEVLLDGRDVRSYDVLELRRRVQYVGQVPVTFPGTVAANVGPEVEHLLARVGLDAALGWRDADRLSVGEAQRMCLARALARHPECLLLDEPTSALDTIAKAGVEGLIRSLADEGLTVVMVTHDPRQASELADRVLDIGLR</sequence>
<proteinExistence type="predicted"/>
<accession>A0A6J4IWU8</accession>
<evidence type="ECO:0000313" key="6">
    <source>
        <dbReference type="EMBL" id="CAA9261761.1"/>
    </source>
</evidence>
<dbReference type="GO" id="GO:0005524">
    <property type="term" value="F:ATP binding"/>
    <property type="evidence" value="ECO:0007669"/>
    <property type="project" value="UniProtKB-KW"/>
</dbReference>
<evidence type="ECO:0000259" key="5">
    <source>
        <dbReference type="PROSITE" id="PS50893"/>
    </source>
</evidence>
<dbReference type="SMART" id="SM00382">
    <property type="entry name" value="AAA"/>
    <property type="match status" value="1"/>
</dbReference>
<evidence type="ECO:0000256" key="1">
    <source>
        <dbReference type="ARBA" id="ARBA00022448"/>
    </source>
</evidence>
<evidence type="ECO:0000256" key="4">
    <source>
        <dbReference type="ARBA" id="ARBA00022967"/>
    </source>
</evidence>
<reference evidence="6" key="1">
    <citation type="submission" date="2020-02" db="EMBL/GenBank/DDBJ databases">
        <authorList>
            <person name="Meier V. D."/>
        </authorList>
    </citation>
    <scope>NUCLEOTIDE SEQUENCE</scope>
    <source>
        <strain evidence="6">AVDCRST_MAG10</strain>
    </source>
</reference>
<dbReference type="PANTHER" id="PTHR43423:SF1">
    <property type="entry name" value="ABC TRANSPORTER I FAMILY MEMBER 17"/>
    <property type="match status" value="1"/>
</dbReference>
<name>A0A6J4IWU8_9ACTN</name>
<dbReference type="Pfam" id="PF00005">
    <property type="entry name" value="ABC_tran"/>
    <property type="match status" value="1"/>
</dbReference>
<dbReference type="AlphaFoldDB" id="A0A6J4IWU8"/>
<dbReference type="InterPro" id="IPR027417">
    <property type="entry name" value="P-loop_NTPase"/>
</dbReference>
<evidence type="ECO:0000256" key="2">
    <source>
        <dbReference type="ARBA" id="ARBA00022741"/>
    </source>
</evidence>
<dbReference type="SUPFAM" id="SSF52540">
    <property type="entry name" value="P-loop containing nucleoside triphosphate hydrolases"/>
    <property type="match status" value="1"/>
</dbReference>
<gene>
    <name evidence="6" type="ORF">AVDCRST_MAG10-2786</name>
</gene>
<dbReference type="InterPro" id="IPR003593">
    <property type="entry name" value="AAA+_ATPase"/>
</dbReference>
<dbReference type="InterPro" id="IPR003439">
    <property type="entry name" value="ABC_transporter-like_ATP-bd"/>
</dbReference>
<evidence type="ECO:0000256" key="3">
    <source>
        <dbReference type="ARBA" id="ARBA00022840"/>
    </source>
</evidence>
<keyword evidence="3 6" id="KW-0067">ATP-binding</keyword>
<dbReference type="Gene3D" id="3.40.50.300">
    <property type="entry name" value="P-loop containing nucleotide triphosphate hydrolases"/>
    <property type="match status" value="1"/>
</dbReference>
<dbReference type="GO" id="GO:0016887">
    <property type="term" value="F:ATP hydrolysis activity"/>
    <property type="evidence" value="ECO:0007669"/>
    <property type="project" value="InterPro"/>
</dbReference>
<feature type="domain" description="ABC transporter" evidence="5">
    <location>
        <begin position="5"/>
        <end position="197"/>
    </location>
</feature>
<dbReference type="PANTHER" id="PTHR43423">
    <property type="entry name" value="ABC TRANSPORTER I FAMILY MEMBER 17"/>
    <property type="match status" value="1"/>
</dbReference>